<dbReference type="Proteomes" id="UP000019141">
    <property type="component" value="Unassembled WGS sequence"/>
</dbReference>
<keyword evidence="1" id="KW-0812">Transmembrane</keyword>
<protein>
    <submittedName>
        <fullName evidence="2">Uncharacterized protein</fullName>
    </submittedName>
</protein>
<dbReference type="Gene3D" id="3.40.50.880">
    <property type="match status" value="1"/>
</dbReference>
<reference evidence="2 3" key="1">
    <citation type="journal article" date="2014" name="Nature">
        <title>An environmental bacterial taxon with a large and distinct metabolic repertoire.</title>
        <authorList>
            <person name="Wilson M.C."/>
            <person name="Mori T."/>
            <person name="Ruckert C."/>
            <person name="Uria A.R."/>
            <person name="Helf M.J."/>
            <person name="Takada K."/>
            <person name="Gernert C."/>
            <person name="Steffens U.A."/>
            <person name="Heycke N."/>
            <person name="Schmitt S."/>
            <person name="Rinke C."/>
            <person name="Helfrich E.J."/>
            <person name="Brachmann A.O."/>
            <person name="Gurgui C."/>
            <person name="Wakimoto T."/>
            <person name="Kracht M."/>
            <person name="Crusemann M."/>
            <person name="Hentschel U."/>
            <person name="Abe I."/>
            <person name="Matsunaga S."/>
            <person name="Kalinowski J."/>
            <person name="Takeyama H."/>
            <person name="Piel J."/>
        </authorList>
    </citation>
    <scope>NUCLEOTIDE SEQUENCE [LARGE SCALE GENOMIC DNA]</scope>
    <source>
        <strain evidence="3">TSY1</strain>
    </source>
</reference>
<dbReference type="HOGENOM" id="CLU_421915_0_0_7"/>
<proteinExistence type="predicted"/>
<dbReference type="PATRIC" id="fig|1429438.4.peg.2554"/>
<dbReference type="SUPFAM" id="SSF52317">
    <property type="entry name" value="Class I glutamine amidotransferase-like"/>
    <property type="match status" value="1"/>
</dbReference>
<evidence type="ECO:0000256" key="1">
    <source>
        <dbReference type="SAM" id="Phobius"/>
    </source>
</evidence>
<dbReference type="InterPro" id="IPR029062">
    <property type="entry name" value="Class_I_gatase-like"/>
</dbReference>
<evidence type="ECO:0000313" key="3">
    <source>
        <dbReference type="Proteomes" id="UP000019141"/>
    </source>
</evidence>
<keyword evidence="1" id="KW-1133">Transmembrane helix</keyword>
<feature type="transmembrane region" description="Helical" evidence="1">
    <location>
        <begin position="325"/>
        <end position="344"/>
    </location>
</feature>
<comment type="caution">
    <text evidence="2">The sequence shown here is derived from an EMBL/GenBank/DDBJ whole genome shotgun (WGS) entry which is preliminary data.</text>
</comment>
<gene>
    <name evidence="2" type="ORF">ETSY1_12750</name>
</gene>
<feature type="transmembrane region" description="Helical" evidence="1">
    <location>
        <begin position="356"/>
        <end position="373"/>
    </location>
</feature>
<name>W4LPY1_ENTF1</name>
<organism evidence="2 3">
    <name type="scientific">Entotheonella factor</name>
    <dbReference type="NCBI Taxonomy" id="1429438"/>
    <lineage>
        <taxon>Bacteria</taxon>
        <taxon>Pseudomonadati</taxon>
        <taxon>Nitrospinota/Tectimicrobiota group</taxon>
        <taxon>Candidatus Tectimicrobiota</taxon>
        <taxon>Candidatus Entotheonellia</taxon>
        <taxon>Candidatus Entotheonellales</taxon>
        <taxon>Candidatus Entotheonellaceae</taxon>
        <taxon>Candidatus Entotheonella</taxon>
    </lineage>
</organism>
<dbReference type="EMBL" id="AZHW01000382">
    <property type="protein sequence ID" value="ETX00023.1"/>
    <property type="molecule type" value="Genomic_DNA"/>
</dbReference>
<keyword evidence="3" id="KW-1185">Reference proteome</keyword>
<sequence length="621" mass="69191">MAVDLGLQGTVRLERWNPVTVSLHNSAEALQGEVGVRVWRGSEYRRDLHVTTMTRAVQLPHRARKRFTFSIPIASVTHPIDIFFRSDGQVIAEQQLNLREALSAEHIIVGLSRDLGLDFLATAFQRHTRVAYLRMPELPRVWSGYDSVTAVVVKGVSLQRATAAQWRALHQWVLRGGILVVAGDSQYALLQEPRMRQVLPVEVLGLEEAHGLPALASHYGVPVPEVPLVRLRGRLTAGEVLVGTPEVPLLAQRLLGHGRVVFLAVDYAAQPLDTWPGQKALWNDILQPSDQVDYGRVFAELGLLDDSHPMMKLLSRPILNYPSHTLLSIILMVYCGTLALIFWWMRRRGGGRRRGWVAVVFTVVVASVSAYVFCQERGLRETALLYDLSILEVFYQQAPSADERYARARGHLGVFSPRGGGLALIFQRPDTILRHTFHRGMGKGHEQLNLRLEEQTVLDGIKLDPWSLRVMSVDGMVPAPLLVQAERHATGITIRLKNRGTIPLHGAAVLYRGRLFDLGQIAPGAELFEDLYVSLQSSEGQYETAWQALYKRRGGRSGKSARYLQEVLLQHYFGEAHLSQVSQTPLLIGWLPAPATLVPATGTPTIRGMTLVVSYLVPQNS</sequence>
<accession>W4LPY1</accession>
<dbReference type="AlphaFoldDB" id="W4LPY1"/>
<keyword evidence="1" id="KW-0472">Membrane</keyword>
<evidence type="ECO:0000313" key="2">
    <source>
        <dbReference type="EMBL" id="ETX00023.1"/>
    </source>
</evidence>